<sequence length="162" mass="16869">MPHITVSEPHPTVVKNHYTHAGRGGAGNYFRAPATTPASGVPTAPSVSAPTTNTSSSRTTTTQRFYSGRGGAGNLHVAPKPPAMSFDEEYERHAHIEAKPVGHVGRGGAGNVFDHTHTHAHAHDSSSRKTSDASSLASSSSSGSGRSAGILERLSKTLSRNH</sequence>
<feature type="compositionally biased region" description="Low complexity" evidence="1">
    <location>
        <begin position="132"/>
        <end position="149"/>
    </location>
</feature>
<dbReference type="OrthoDB" id="5424462at2759"/>
<name>M7SDJ6_EUTLA</name>
<dbReference type="Proteomes" id="UP000012174">
    <property type="component" value="Unassembled WGS sequence"/>
</dbReference>
<dbReference type="KEGG" id="ela:UCREL1_8722"/>
<evidence type="ECO:0000313" key="2">
    <source>
        <dbReference type="EMBL" id="EMR64299.1"/>
    </source>
</evidence>
<dbReference type="AlphaFoldDB" id="M7SDJ6"/>
<evidence type="ECO:0000256" key="1">
    <source>
        <dbReference type="SAM" id="MobiDB-lite"/>
    </source>
</evidence>
<dbReference type="EMBL" id="KB707096">
    <property type="protein sequence ID" value="EMR64299.1"/>
    <property type="molecule type" value="Genomic_DNA"/>
</dbReference>
<keyword evidence="3" id="KW-1185">Reference proteome</keyword>
<organism evidence="2 3">
    <name type="scientific">Eutypa lata (strain UCR-EL1)</name>
    <name type="common">Grapevine dieback disease fungus</name>
    <name type="synonym">Eutypa armeniacae</name>
    <dbReference type="NCBI Taxonomy" id="1287681"/>
    <lineage>
        <taxon>Eukaryota</taxon>
        <taxon>Fungi</taxon>
        <taxon>Dikarya</taxon>
        <taxon>Ascomycota</taxon>
        <taxon>Pezizomycotina</taxon>
        <taxon>Sordariomycetes</taxon>
        <taxon>Xylariomycetidae</taxon>
        <taxon>Xylariales</taxon>
        <taxon>Diatrypaceae</taxon>
        <taxon>Eutypa</taxon>
    </lineage>
</organism>
<proteinExistence type="predicted"/>
<dbReference type="PANTHER" id="PTHR34693">
    <property type="entry name" value="PROTEIN PAR32"/>
    <property type="match status" value="1"/>
</dbReference>
<feature type="compositionally biased region" description="Basic and acidic residues" evidence="1">
    <location>
        <begin position="114"/>
        <end position="131"/>
    </location>
</feature>
<reference evidence="3" key="1">
    <citation type="journal article" date="2013" name="Genome Announc.">
        <title>Draft genome sequence of the grapevine dieback fungus Eutypa lata UCR-EL1.</title>
        <authorList>
            <person name="Blanco-Ulate B."/>
            <person name="Rolshausen P.E."/>
            <person name="Cantu D."/>
        </authorList>
    </citation>
    <scope>NUCLEOTIDE SEQUENCE [LARGE SCALE GENOMIC DNA]</scope>
    <source>
        <strain evidence="3">UCR-EL1</strain>
    </source>
</reference>
<evidence type="ECO:0000313" key="3">
    <source>
        <dbReference type="Proteomes" id="UP000012174"/>
    </source>
</evidence>
<dbReference type="OMA" id="WGKIRGM"/>
<feature type="compositionally biased region" description="Low complexity" evidence="1">
    <location>
        <begin position="51"/>
        <end position="62"/>
    </location>
</feature>
<feature type="region of interest" description="Disordered" evidence="1">
    <location>
        <begin position="99"/>
        <end position="162"/>
    </location>
</feature>
<dbReference type="InterPro" id="IPR053203">
    <property type="entry name" value="Cisplatin_resist-associated"/>
</dbReference>
<dbReference type="InterPro" id="IPR022024">
    <property type="entry name" value="DUF3602"/>
</dbReference>
<dbReference type="Pfam" id="PF12223">
    <property type="entry name" value="DUF3602"/>
    <property type="match status" value="1"/>
</dbReference>
<dbReference type="PANTHER" id="PTHR34693:SF2">
    <property type="entry name" value="DUF3602 DOMAIN-CONTAINING PROTEIN"/>
    <property type="match status" value="1"/>
</dbReference>
<protein>
    <submittedName>
        <fullName evidence="2">Uncharacterized protein</fullName>
    </submittedName>
</protein>
<dbReference type="HOGENOM" id="CLU_101051_1_0_1"/>
<feature type="region of interest" description="Disordered" evidence="1">
    <location>
        <begin position="17"/>
        <end position="82"/>
    </location>
</feature>
<gene>
    <name evidence="2" type="ORF">UCREL1_8722</name>
</gene>
<dbReference type="eggNOG" id="ENOG502S8NN">
    <property type="taxonomic scope" value="Eukaryota"/>
</dbReference>
<accession>M7SDJ6</accession>